<dbReference type="PRINTS" id="PR00791">
    <property type="entry name" value="PEPDIPTASEA"/>
</dbReference>
<gene>
    <name evidence="6" type="ORF">AMOR_58830</name>
</gene>
<evidence type="ECO:0000256" key="3">
    <source>
        <dbReference type="ARBA" id="ARBA00023180"/>
    </source>
</evidence>
<dbReference type="CDD" id="cd06461">
    <property type="entry name" value="M2_ACE"/>
    <property type="match status" value="1"/>
</dbReference>
<dbReference type="RefSeq" id="WP_248357361.1">
    <property type="nucleotide sequence ID" value="NZ_AP025591.1"/>
</dbReference>
<feature type="chain" id="PRO_5046024553" evidence="5">
    <location>
        <begin position="20"/>
        <end position="634"/>
    </location>
</feature>
<keyword evidence="1 5" id="KW-0732">Signal</keyword>
<dbReference type="Proteomes" id="UP001162891">
    <property type="component" value="Chromosome"/>
</dbReference>
<dbReference type="InterPro" id="IPR001548">
    <property type="entry name" value="Peptidase_M2"/>
</dbReference>
<dbReference type="SUPFAM" id="SSF55486">
    <property type="entry name" value="Metalloproteases ('zincins'), catalytic domain"/>
    <property type="match status" value="1"/>
</dbReference>
<evidence type="ECO:0000256" key="1">
    <source>
        <dbReference type="ARBA" id="ARBA00022729"/>
    </source>
</evidence>
<keyword evidence="3" id="KW-0325">Glycoprotein</keyword>
<feature type="compositionally biased region" description="Pro residues" evidence="4">
    <location>
        <begin position="23"/>
        <end position="35"/>
    </location>
</feature>
<organism evidence="6 7">
    <name type="scientific">Anaeromyxobacter oryzae</name>
    <dbReference type="NCBI Taxonomy" id="2918170"/>
    <lineage>
        <taxon>Bacteria</taxon>
        <taxon>Pseudomonadati</taxon>
        <taxon>Myxococcota</taxon>
        <taxon>Myxococcia</taxon>
        <taxon>Myxococcales</taxon>
        <taxon>Cystobacterineae</taxon>
        <taxon>Anaeromyxobacteraceae</taxon>
        <taxon>Anaeromyxobacter</taxon>
    </lineage>
</organism>
<feature type="region of interest" description="Disordered" evidence="4">
    <location>
        <begin position="21"/>
        <end position="50"/>
    </location>
</feature>
<dbReference type="PROSITE" id="PS52011">
    <property type="entry name" value="PEPTIDASE_M2"/>
    <property type="match status" value="1"/>
</dbReference>
<evidence type="ECO:0000256" key="4">
    <source>
        <dbReference type="SAM" id="MobiDB-lite"/>
    </source>
</evidence>
<dbReference type="PROSITE" id="PS51257">
    <property type="entry name" value="PROKAR_LIPOPROTEIN"/>
    <property type="match status" value="1"/>
</dbReference>
<sequence>MNVRTALLPLAAASSLACAAAARPPPSPAAPPPAASPEASAAPEPVKPTTAEARTFVDRVNADLKRLWTRSSTADWIKSTYITEDTERNAAALNEDAMEYLARAIHESRRFDGVELDPETRRALTLLRNPAVLPGGPPVPAPADAAKRAELADVSARLEGIYGRGKWCGPAKGGKGAGKCRDLQDLTELMATSRDYDALLDAWVGWRTISREMRPLYERLVALSNEGAREAGYRDAGDLWRSGYAMPPDAFEKDTERLWQEVKPFYDELHCYVRARLQKVYGKARVPDGKPIPAHLLGNMWAQEWNNVYPLVEPFKGQPSLDVDAALKRQGYDPVRMVKVGEAFFSSLGFEPLPKTFWERSQLTKPRDRDVVCHASAWDVTFSGDLRVKMCIRPREEDLVTIHHELGHNYYQRAYVRLPVLFQNGANDGFHEAIGDAIALSITPGYLKRLGLIRTEPQGDKGLIDVQMKQALDKVAFLPFGKLIDQWRWDVFSGKIPPERYDAAWWELRRKYQGVDAPVPRTEADFDPGAKYHVPANVPYTRYFLARIYQFQFHKALCDAAGFKGPLHECSIYGSKEAGKKLEAMLAMGASRPWPEAYEAITGTREPSAAALLEYFAPLRAWLREQIKGEKCGW</sequence>
<protein>
    <submittedName>
        <fullName evidence="6">Peptidase M2</fullName>
    </submittedName>
</protein>
<dbReference type="EMBL" id="AP025591">
    <property type="protein sequence ID" value="BDG06887.1"/>
    <property type="molecule type" value="Genomic_DNA"/>
</dbReference>
<keyword evidence="2" id="KW-1015">Disulfide bond</keyword>
<evidence type="ECO:0000256" key="5">
    <source>
        <dbReference type="SAM" id="SignalP"/>
    </source>
</evidence>
<accession>A0ABN6N101</accession>
<evidence type="ECO:0000256" key="2">
    <source>
        <dbReference type="ARBA" id="ARBA00023157"/>
    </source>
</evidence>
<dbReference type="Pfam" id="PF01401">
    <property type="entry name" value="Peptidase_M2"/>
    <property type="match status" value="1"/>
</dbReference>
<evidence type="ECO:0000313" key="6">
    <source>
        <dbReference type="EMBL" id="BDG06887.1"/>
    </source>
</evidence>
<dbReference type="PANTHER" id="PTHR10514">
    <property type="entry name" value="ANGIOTENSIN-CONVERTING ENZYME"/>
    <property type="match status" value="1"/>
</dbReference>
<evidence type="ECO:0000313" key="7">
    <source>
        <dbReference type="Proteomes" id="UP001162891"/>
    </source>
</evidence>
<name>A0ABN6N101_9BACT</name>
<proteinExistence type="predicted"/>
<feature type="signal peptide" evidence="5">
    <location>
        <begin position="1"/>
        <end position="19"/>
    </location>
</feature>
<dbReference type="Gene3D" id="1.10.1370.30">
    <property type="match status" value="2"/>
</dbReference>
<reference evidence="7" key="1">
    <citation type="journal article" date="2022" name="Int. J. Syst. Evol. Microbiol.">
        <title>Anaeromyxobacter oryzae sp. nov., Anaeromyxobacter diazotrophicus sp. nov. and Anaeromyxobacter paludicola sp. nov., isolated from paddy soils.</title>
        <authorList>
            <person name="Itoh H."/>
            <person name="Xu Z."/>
            <person name="Mise K."/>
            <person name="Masuda Y."/>
            <person name="Ushijima N."/>
            <person name="Hayakawa C."/>
            <person name="Shiratori Y."/>
            <person name="Senoo K."/>
        </authorList>
    </citation>
    <scope>NUCLEOTIDE SEQUENCE [LARGE SCALE GENOMIC DNA]</scope>
    <source>
        <strain evidence="7">Red232</strain>
    </source>
</reference>
<dbReference type="PANTHER" id="PTHR10514:SF27">
    <property type="entry name" value="ANGIOTENSIN-CONVERTING ENZYME"/>
    <property type="match status" value="1"/>
</dbReference>
<keyword evidence="7" id="KW-1185">Reference proteome</keyword>